<reference evidence="8 9" key="1">
    <citation type="journal article" date="2019" name="Nat. Med.">
        <title>A library of human gut bacterial isolates paired with longitudinal multiomics data enables mechanistic microbiome research.</title>
        <authorList>
            <person name="Poyet M."/>
            <person name="Groussin M."/>
            <person name="Gibbons S.M."/>
            <person name="Avila-Pacheco J."/>
            <person name="Jiang X."/>
            <person name="Kearney S.M."/>
            <person name="Perrotta A.R."/>
            <person name="Berdy B."/>
            <person name="Zhao S."/>
            <person name="Lieberman T.D."/>
            <person name="Swanson P.K."/>
            <person name="Smith M."/>
            <person name="Roesemann S."/>
            <person name="Alexander J.E."/>
            <person name="Rich S.A."/>
            <person name="Livny J."/>
            <person name="Vlamakis H."/>
            <person name="Clish C."/>
            <person name="Bullock K."/>
            <person name="Deik A."/>
            <person name="Scott J."/>
            <person name="Pierce K.A."/>
            <person name="Xavier R.J."/>
            <person name="Alm E.J."/>
        </authorList>
    </citation>
    <scope>NUCLEOTIDE SEQUENCE [LARGE SCALE GENOMIC DNA]</scope>
    <source>
        <strain evidence="8 9">BIOML-A283</strain>
    </source>
</reference>
<organism evidence="8 9">
    <name type="scientific">Bifidobacterium longum</name>
    <dbReference type="NCBI Taxonomy" id="216816"/>
    <lineage>
        <taxon>Bacteria</taxon>
        <taxon>Bacillati</taxon>
        <taxon>Actinomycetota</taxon>
        <taxon>Actinomycetes</taxon>
        <taxon>Bifidobacteriales</taxon>
        <taxon>Bifidobacteriaceae</taxon>
        <taxon>Bifidobacterium</taxon>
    </lineage>
</organism>
<dbReference type="Proteomes" id="UP000481350">
    <property type="component" value="Unassembled WGS sequence"/>
</dbReference>
<dbReference type="PANTHER" id="PTHR33841:SF5">
    <property type="entry name" value="DNA METHYLASE (MODIFICATION METHYLASE) (METHYLTRANSFERASE)-RELATED"/>
    <property type="match status" value="1"/>
</dbReference>
<name>A0A2N0TD69_BIFLN</name>
<evidence type="ECO:0000256" key="6">
    <source>
        <dbReference type="ARBA" id="ARBA00047942"/>
    </source>
</evidence>
<sequence length="531" mass="59585">MASTHHGVVYTKKWVVDLILDVAGYVPGTGISDKVIIEPSCGCGAFLTVIAGRLADDAIAVGKGWTSLGNAIRAYDIDSASIETARKAAVEALMTRGCPAIQARELCEQWIVHGDFILDDVPAADFIVGNPPYVRAVEIDRTKRSLYVKRLSSVTTGCDLYVSFFDRGLDTLKVGGTLCFICADRWLQNKYGTLLRSRMGTDCDLVSLVRMHGVDAFDDEVDAYPAVTTVRKGVAADHLKFVNCAPEFNEADATAVLDWLMDDEPDLVGERFEAFEIDKPTGDRMYPLGNHDLVRFVSQACERLPKLEEAGVKLGIGIATGCDDVFLTEDDDLVESDRMVPIFYMRDHRRGNDDRQRWLVNPWNDDGTLVNLDKYPRLKTYLETNKERLSRRYVAKKNKTAWYRTIDKLTPGLLDRDLLLMPDMAAQPDPILSHGKYPHHNCYWITSDEWDLEVLGGLLMADTTRRFIDALGVKMRGGTLRFQAQYLRLVHMPKYIQISDTNKLGLSRAFNEKDRALATKFAEAAYKEATE</sequence>
<dbReference type="AlphaFoldDB" id="A0A2N0TD69"/>
<feature type="domain" description="Type II methyltransferase M.TaqI-like" evidence="7">
    <location>
        <begin position="125"/>
        <end position="217"/>
    </location>
</feature>
<comment type="caution">
    <text evidence="8">The sequence shown here is derived from an EMBL/GenBank/DDBJ whole genome shotgun (WGS) entry which is preliminary data.</text>
</comment>
<dbReference type="InterPro" id="IPR029063">
    <property type="entry name" value="SAM-dependent_MTases_sf"/>
</dbReference>
<comment type="similarity">
    <text evidence="1">Belongs to the N(4)/N(6)-methyltransferase family.</text>
</comment>
<dbReference type="InterPro" id="IPR002052">
    <property type="entry name" value="DNA_methylase_N6_adenine_CS"/>
</dbReference>
<proteinExistence type="inferred from homology"/>
<protein>
    <recommendedName>
        <fullName evidence="2">site-specific DNA-methyltransferase (adenine-specific)</fullName>
        <ecNumber evidence="2">2.1.1.72</ecNumber>
    </recommendedName>
</protein>
<keyword evidence="4 8" id="KW-0808">Transferase</keyword>
<accession>A0A2N0TD69</accession>
<evidence type="ECO:0000313" key="8">
    <source>
        <dbReference type="EMBL" id="KAB6912435.1"/>
    </source>
</evidence>
<evidence type="ECO:0000256" key="4">
    <source>
        <dbReference type="ARBA" id="ARBA00022679"/>
    </source>
</evidence>
<dbReference type="PANTHER" id="PTHR33841">
    <property type="entry name" value="DNA METHYLTRANSFERASE YEEA-RELATED"/>
    <property type="match status" value="1"/>
</dbReference>
<dbReference type="REBASE" id="459225">
    <property type="entry name" value="M.Blo001ORF1635P"/>
</dbReference>
<dbReference type="Pfam" id="PF07669">
    <property type="entry name" value="Eco57I"/>
    <property type="match status" value="1"/>
</dbReference>
<dbReference type="PRINTS" id="PR00507">
    <property type="entry name" value="N12N6MTFRASE"/>
</dbReference>
<dbReference type="EMBL" id="WDZO01000015">
    <property type="protein sequence ID" value="KAB6912435.1"/>
    <property type="molecule type" value="Genomic_DNA"/>
</dbReference>
<dbReference type="CDD" id="cd02440">
    <property type="entry name" value="AdoMet_MTases"/>
    <property type="match status" value="1"/>
</dbReference>
<dbReference type="RefSeq" id="WP_100969883.1">
    <property type="nucleotide sequence ID" value="NZ_CAXVIY010000001.1"/>
</dbReference>
<evidence type="ECO:0000256" key="1">
    <source>
        <dbReference type="ARBA" id="ARBA00006594"/>
    </source>
</evidence>
<dbReference type="Gene3D" id="3.40.50.150">
    <property type="entry name" value="Vaccinia Virus protein VP39"/>
    <property type="match status" value="1"/>
</dbReference>
<dbReference type="InterPro" id="IPR050953">
    <property type="entry name" value="N4_N6_ade-DNA_methylase"/>
</dbReference>
<dbReference type="PROSITE" id="PS00092">
    <property type="entry name" value="N6_MTASE"/>
    <property type="match status" value="1"/>
</dbReference>
<keyword evidence="5" id="KW-0949">S-adenosyl-L-methionine</keyword>
<gene>
    <name evidence="8" type="ORF">GBJ98_07325</name>
</gene>
<dbReference type="GO" id="GO:0006304">
    <property type="term" value="P:DNA modification"/>
    <property type="evidence" value="ECO:0007669"/>
    <property type="project" value="InterPro"/>
</dbReference>
<dbReference type="EC" id="2.1.1.72" evidence="2"/>
<evidence type="ECO:0000313" key="9">
    <source>
        <dbReference type="Proteomes" id="UP000481350"/>
    </source>
</evidence>
<dbReference type="SUPFAM" id="SSF53335">
    <property type="entry name" value="S-adenosyl-L-methionine-dependent methyltransferases"/>
    <property type="match status" value="1"/>
</dbReference>
<dbReference type="GO" id="GO:0032259">
    <property type="term" value="P:methylation"/>
    <property type="evidence" value="ECO:0007669"/>
    <property type="project" value="UniProtKB-KW"/>
</dbReference>
<evidence type="ECO:0000256" key="5">
    <source>
        <dbReference type="ARBA" id="ARBA00022691"/>
    </source>
</evidence>
<keyword evidence="3 8" id="KW-0489">Methyltransferase</keyword>
<evidence type="ECO:0000259" key="7">
    <source>
        <dbReference type="Pfam" id="PF07669"/>
    </source>
</evidence>
<dbReference type="GO" id="GO:0009007">
    <property type="term" value="F:site-specific DNA-methyltransferase (adenine-specific) activity"/>
    <property type="evidence" value="ECO:0007669"/>
    <property type="project" value="UniProtKB-EC"/>
</dbReference>
<comment type="catalytic activity">
    <reaction evidence="6">
        <text>a 2'-deoxyadenosine in DNA + S-adenosyl-L-methionine = an N(6)-methyl-2'-deoxyadenosine in DNA + S-adenosyl-L-homocysteine + H(+)</text>
        <dbReference type="Rhea" id="RHEA:15197"/>
        <dbReference type="Rhea" id="RHEA-COMP:12418"/>
        <dbReference type="Rhea" id="RHEA-COMP:12419"/>
        <dbReference type="ChEBI" id="CHEBI:15378"/>
        <dbReference type="ChEBI" id="CHEBI:57856"/>
        <dbReference type="ChEBI" id="CHEBI:59789"/>
        <dbReference type="ChEBI" id="CHEBI:90615"/>
        <dbReference type="ChEBI" id="CHEBI:90616"/>
        <dbReference type="EC" id="2.1.1.72"/>
    </reaction>
</comment>
<evidence type="ECO:0000256" key="2">
    <source>
        <dbReference type="ARBA" id="ARBA00011900"/>
    </source>
</evidence>
<evidence type="ECO:0000256" key="3">
    <source>
        <dbReference type="ARBA" id="ARBA00022603"/>
    </source>
</evidence>
<dbReference type="InterPro" id="IPR011639">
    <property type="entry name" value="MethylTrfase_TaqI-like_dom"/>
</dbReference>
<dbReference type="GO" id="GO:0003676">
    <property type="term" value="F:nucleic acid binding"/>
    <property type="evidence" value="ECO:0007669"/>
    <property type="project" value="InterPro"/>
</dbReference>